<dbReference type="InterPro" id="IPR036322">
    <property type="entry name" value="WD40_repeat_dom_sf"/>
</dbReference>
<dbReference type="Proteomes" id="UP000281549">
    <property type="component" value="Unassembled WGS sequence"/>
</dbReference>
<evidence type="ECO:0000313" key="2">
    <source>
        <dbReference type="Proteomes" id="UP000281549"/>
    </source>
</evidence>
<dbReference type="AlphaFoldDB" id="A0A4P9YNS7"/>
<dbReference type="InterPro" id="IPR015943">
    <property type="entry name" value="WD40/YVTN_repeat-like_dom_sf"/>
</dbReference>
<proteinExistence type="predicted"/>
<protein>
    <recommendedName>
        <fullName evidence="3">WD40 repeat-like protein</fullName>
    </recommendedName>
</protein>
<reference evidence="2" key="1">
    <citation type="journal article" date="2018" name="Nat. Microbiol.">
        <title>Leveraging single-cell genomics to expand the fungal tree of life.</title>
        <authorList>
            <person name="Ahrendt S.R."/>
            <person name="Quandt C.A."/>
            <person name="Ciobanu D."/>
            <person name="Clum A."/>
            <person name="Salamov A."/>
            <person name="Andreopoulos B."/>
            <person name="Cheng J.F."/>
            <person name="Woyke T."/>
            <person name="Pelin A."/>
            <person name="Henrissat B."/>
            <person name="Reynolds N.K."/>
            <person name="Benny G.L."/>
            <person name="Smith M.E."/>
            <person name="James T.Y."/>
            <person name="Grigoriev I.V."/>
        </authorList>
    </citation>
    <scope>NUCLEOTIDE SEQUENCE [LARGE SCALE GENOMIC DNA]</scope>
    <source>
        <strain evidence="2">CSF55</strain>
    </source>
</reference>
<dbReference type="EMBL" id="ML005007">
    <property type="protein sequence ID" value="RKP20922.1"/>
    <property type="molecule type" value="Genomic_DNA"/>
</dbReference>
<dbReference type="SUPFAM" id="SSF50978">
    <property type="entry name" value="WD40 repeat-like"/>
    <property type="match status" value="1"/>
</dbReference>
<organism evidence="1 2">
    <name type="scientific">Rozella allomycis (strain CSF55)</name>
    <dbReference type="NCBI Taxonomy" id="988480"/>
    <lineage>
        <taxon>Eukaryota</taxon>
        <taxon>Fungi</taxon>
        <taxon>Fungi incertae sedis</taxon>
        <taxon>Cryptomycota</taxon>
        <taxon>Cryptomycota incertae sedis</taxon>
        <taxon>Rozella</taxon>
    </lineage>
</organism>
<name>A0A4P9YNS7_ROZAC</name>
<evidence type="ECO:0000313" key="1">
    <source>
        <dbReference type="EMBL" id="RKP20922.1"/>
    </source>
</evidence>
<dbReference type="Gene3D" id="2.130.10.10">
    <property type="entry name" value="YVTN repeat-like/Quinoprotein amine dehydrogenase"/>
    <property type="match status" value="1"/>
</dbReference>
<gene>
    <name evidence="1" type="ORF">ROZALSC1DRAFT_20969</name>
</gene>
<accession>A0A4P9YNS7</accession>
<sequence length="815" mass="94534">MAYASGDDVYVWNETEDRENVKKVQGNNIVCWNAIGNNILIGKESKEDIVESDVQGKIKESFLKENKLVVVCEDLFVNKYDLESFEKISIKLSNKGRVECVTWICGKEGVKMITSDEKNAIKIWDIEGLGCEEIELKEEFKSNRITCLNSFHSDILVGTDSGHIFKIKVGNQKNDEIIDKDLNKDNKCQPTEKFHELQLTEFSGGGFIEQIFFLKEMIGIKLKNFVKILSLKKRLIRKENEQALIQSDLNKIILLDNERKFEIKEDFEIKEFSGSKNRFAVSNLEDIKIYEDFKQKISLKENHQRIYMINEASDTDNEKSDGKGKINKSSIIGKKNPQSFLAIVDFNSLKIFDWKKGETISALAFEEIILESICFNDKIILINSNRELILIKFDKIVETMKLDFNHEIYQIEMNENFVGISSSKSITFIYKENQLFLLNLNTFKYSSFSINSDYFVFDSKFPNLMLIQSTNIVQILNFYKLKVSFGFITNILELEIFSTRYIYEISRSTNEISESENAPANATKTFQIMFSNFNYFSILVLENNDFCLKRIDFNFDFSLDFLYGILINGKFFKVEDEKILKIMAKFYLNNFEKNYEILKECLIKLKKPIFILTGDLSRDKMIIKYILGIPNESESNIIEDKGNIPVINEKSHFNIEKLPNDKNTMPKNNKIDIETNFATPYFQGDDELDREICNLKNSMENIQLLKNSFSNKSCLLLNYPEAYRIVGRLEFDGKINNNDFPSLSCFETSNSFNLFKGQLLESVGLISEADMYYKKSNNYFYSNKLSNSVFNIDQIDDKMTLFHVAKSLQTSNVNS</sequence>
<evidence type="ECO:0008006" key="3">
    <source>
        <dbReference type="Google" id="ProtNLM"/>
    </source>
</evidence>